<dbReference type="AlphaFoldDB" id="A0AAP0GAP8"/>
<evidence type="ECO:0000313" key="1">
    <source>
        <dbReference type="EMBL" id="KAK8948632.1"/>
    </source>
</evidence>
<accession>A0AAP0GAP8</accession>
<comment type="caution">
    <text evidence="1">The sequence shown here is derived from an EMBL/GenBank/DDBJ whole genome shotgun (WGS) entry which is preliminary data.</text>
</comment>
<dbReference type="EMBL" id="JBBWWQ010000004">
    <property type="protein sequence ID" value="KAK8948632.1"/>
    <property type="molecule type" value="Genomic_DNA"/>
</dbReference>
<proteinExistence type="predicted"/>
<name>A0AAP0GAP8_9ASPA</name>
<dbReference type="Proteomes" id="UP001418222">
    <property type="component" value="Unassembled WGS sequence"/>
</dbReference>
<organism evidence="1 2">
    <name type="scientific">Platanthera zijinensis</name>
    <dbReference type="NCBI Taxonomy" id="2320716"/>
    <lineage>
        <taxon>Eukaryota</taxon>
        <taxon>Viridiplantae</taxon>
        <taxon>Streptophyta</taxon>
        <taxon>Embryophyta</taxon>
        <taxon>Tracheophyta</taxon>
        <taxon>Spermatophyta</taxon>
        <taxon>Magnoliopsida</taxon>
        <taxon>Liliopsida</taxon>
        <taxon>Asparagales</taxon>
        <taxon>Orchidaceae</taxon>
        <taxon>Orchidoideae</taxon>
        <taxon>Orchideae</taxon>
        <taxon>Orchidinae</taxon>
        <taxon>Platanthera</taxon>
    </lineage>
</organism>
<evidence type="ECO:0000313" key="2">
    <source>
        <dbReference type="Proteomes" id="UP001418222"/>
    </source>
</evidence>
<keyword evidence="2" id="KW-1185">Reference proteome</keyword>
<protein>
    <submittedName>
        <fullName evidence="1">Uncharacterized protein</fullName>
    </submittedName>
</protein>
<reference evidence="1 2" key="1">
    <citation type="journal article" date="2022" name="Nat. Plants">
        <title>Genomes of leafy and leafless Platanthera orchids illuminate the evolution of mycoheterotrophy.</title>
        <authorList>
            <person name="Li M.H."/>
            <person name="Liu K.W."/>
            <person name="Li Z."/>
            <person name="Lu H.C."/>
            <person name="Ye Q.L."/>
            <person name="Zhang D."/>
            <person name="Wang J.Y."/>
            <person name="Li Y.F."/>
            <person name="Zhong Z.M."/>
            <person name="Liu X."/>
            <person name="Yu X."/>
            <person name="Liu D.K."/>
            <person name="Tu X.D."/>
            <person name="Liu B."/>
            <person name="Hao Y."/>
            <person name="Liao X.Y."/>
            <person name="Jiang Y.T."/>
            <person name="Sun W.H."/>
            <person name="Chen J."/>
            <person name="Chen Y.Q."/>
            <person name="Ai Y."/>
            <person name="Zhai J.W."/>
            <person name="Wu S.S."/>
            <person name="Zhou Z."/>
            <person name="Hsiao Y.Y."/>
            <person name="Wu W.L."/>
            <person name="Chen Y.Y."/>
            <person name="Lin Y.F."/>
            <person name="Hsu J.L."/>
            <person name="Li C.Y."/>
            <person name="Wang Z.W."/>
            <person name="Zhao X."/>
            <person name="Zhong W.Y."/>
            <person name="Ma X.K."/>
            <person name="Ma L."/>
            <person name="Huang J."/>
            <person name="Chen G.Z."/>
            <person name="Huang M.Z."/>
            <person name="Huang L."/>
            <person name="Peng D.H."/>
            <person name="Luo Y.B."/>
            <person name="Zou S.Q."/>
            <person name="Chen S.P."/>
            <person name="Lan S."/>
            <person name="Tsai W.C."/>
            <person name="Van de Peer Y."/>
            <person name="Liu Z.J."/>
        </authorList>
    </citation>
    <scope>NUCLEOTIDE SEQUENCE [LARGE SCALE GENOMIC DNA]</scope>
    <source>
        <strain evidence="1">Lor287</strain>
    </source>
</reference>
<gene>
    <name evidence="1" type="ORF">KSP39_PZI006263</name>
</gene>
<sequence>MNTIEGLATRSTAMVNLFRCSIVNPFTPGNPTNAFFSGVNSVSSMISSMNTCKHSFIVKLTSLQQIKKIVDDNLCFGNPLFLSWNQHQQVDEAMPSK</sequence>